<accession>A0A229Y958</accession>
<name>A0A229Y958_ASPFM</name>
<evidence type="ECO:0000313" key="3">
    <source>
        <dbReference type="Proteomes" id="UP000813423"/>
    </source>
</evidence>
<dbReference type="AlphaFoldDB" id="A0A229Y958"/>
<dbReference type="Proteomes" id="UP000813423">
    <property type="component" value="Unassembled WGS sequence"/>
</dbReference>
<organism evidence="2 3">
    <name type="scientific">Aspergillus fumigatus</name>
    <name type="common">Neosartorya fumigata</name>
    <dbReference type="NCBI Taxonomy" id="746128"/>
    <lineage>
        <taxon>Eukaryota</taxon>
        <taxon>Fungi</taxon>
        <taxon>Dikarya</taxon>
        <taxon>Ascomycota</taxon>
        <taxon>Pezizomycotina</taxon>
        <taxon>Eurotiomycetes</taxon>
        <taxon>Eurotiomycetidae</taxon>
        <taxon>Eurotiales</taxon>
        <taxon>Aspergillaceae</taxon>
        <taxon>Aspergillus</taxon>
        <taxon>Aspergillus subgen. Fumigati</taxon>
    </lineage>
</organism>
<protein>
    <recommendedName>
        <fullName evidence="4">Antifungal protein</fullName>
    </recommendedName>
</protein>
<reference evidence="2" key="1">
    <citation type="submission" date="2021-08" db="EMBL/GenBank/DDBJ databases">
        <title>Global Aspergillus fumigatus from environmental and clinical sources.</title>
        <authorList>
            <person name="Barber A."/>
            <person name="Sae-Ong T."/>
        </authorList>
    </citation>
    <scope>NUCLEOTIDE SEQUENCE</scope>
    <source>
        <strain evidence="2">NRZ-2016-071</strain>
    </source>
</reference>
<evidence type="ECO:0008006" key="4">
    <source>
        <dbReference type="Google" id="ProtNLM"/>
    </source>
</evidence>
<gene>
    <name evidence="2" type="ORF">KXV57_003732</name>
</gene>
<sequence>MHLSTALFSAIALIAASQVIGASVEVPRDVAAIQIATSPYYACNCPNNCKHKKGSSCKYHSGPSDKSKVISGKCEWQGGQLNCIAT</sequence>
<proteinExistence type="predicted"/>
<evidence type="ECO:0000256" key="1">
    <source>
        <dbReference type="SAM" id="SignalP"/>
    </source>
</evidence>
<dbReference type="EMBL" id="JAIBSC010000023">
    <property type="protein sequence ID" value="KAH1907969.1"/>
    <property type="molecule type" value="Genomic_DNA"/>
</dbReference>
<keyword evidence="1" id="KW-0732">Signal</keyword>
<evidence type="ECO:0000313" key="2">
    <source>
        <dbReference type="EMBL" id="KAH1907969.1"/>
    </source>
</evidence>
<feature type="signal peptide" evidence="1">
    <location>
        <begin position="1"/>
        <end position="21"/>
    </location>
</feature>
<feature type="chain" id="PRO_5041081656" description="Antifungal protein" evidence="1">
    <location>
        <begin position="22"/>
        <end position="86"/>
    </location>
</feature>
<comment type="caution">
    <text evidence="2">The sequence shown here is derived from an EMBL/GenBank/DDBJ whole genome shotgun (WGS) entry which is preliminary data.</text>
</comment>